<feature type="region of interest" description="Disordered" evidence="9">
    <location>
        <begin position="144"/>
        <end position="170"/>
    </location>
</feature>
<proteinExistence type="predicted"/>
<evidence type="ECO:0000256" key="1">
    <source>
        <dbReference type="ARBA" id="ARBA00004123"/>
    </source>
</evidence>
<evidence type="ECO:0000256" key="6">
    <source>
        <dbReference type="ARBA" id="ARBA00023125"/>
    </source>
</evidence>
<evidence type="ECO:0000256" key="2">
    <source>
        <dbReference type="ARBA" id="ARBA00022723"/>
    </source>
</evidence>
<name>A0A3B0K9Z6_DROGU</name>
<evidence type="ECO:0000313" key="11">
    <source>
        <dbReference type="EMBL" id="SPP89532.1"/>
    </source>
</evidence>
<dbReference type="GO" id="GO:0008270">
    <property type="term" value="F:zinc ion binding"/>
    <property type="evidence" value="ECO:0007669"/>
    <property type="project" value="UniProtKB-KW"/>
</dbReference>
<dbReference type="GO" id="GO:0000978">
    <property type="term" value="F:RNA polymerase II cis-regulatory region sequence-specific DNA binding"/>
    <property type="evidence" value="ECO:0007669"/>
    <property type="project" value="TreeGrafter"/>
</dbReference>
<feature type="domain" description="C2H2-type" evidence="10">
    <location>
        <begin position="518"/>
        <end position="546"/>
    </location>
</feature>
<feature type="compositionally biased region" description="Low complexity" evidence="9">
    <location>
        <begin position="708"/>
        <end position="721"/>
    </location>
</feature>
<sequence length="1014" mass="116795">MSSFAVGENCVFRSNMDSDDLDDTHLCIKCNATIVGLAKYIEHRKTNCLVDTPKAQRPVTPPATRAEAATQKLSPTAILSSTHLDHSYDGFHFAEPEAPSSYLRKTTTSHGGKTSKSLTEAYDLPYELGADLFFSSLQLQSVSTGGKTVSRPKEEAWDGPNRAAAKEESWTAARDPVLKAVRDESVFKPLNFVHDSPEPSDEEDEDDDDPDDSFDVEEDEADEEYDVVQHSPPAVPATHTGGKWKPEHRPQLRHTHLERISPSWDEPVEEVYAHPPEEHTKGKWVPGSKQLEYRENIDLTKLQQPGISYWCNICCRRLKSRCNYDRHLRSGYHLKRAETECQLEQATLGGKLTLSRDFSLPELEEQPTEEPVSPKRKRRAHLLRCDLCRHTMARHLMGKHLISHYHYRRLQQQTPLRRQSFLQDILDHMDSIVRQAPFQCLPCSFYANTEEAFLQHWRSEEHLQRVKATGGSFWCSYCQFECDSNDVMWEHMLHPCHKDVVLALNRSVPICIAQRSRLQCSACGESFLYNMQLRRHFATDHAGETPTDTAADDYQSRFRCGICGAPQMSRLALQRHEKYKHKLERYYCGICHLEFETALEARRHRSLLQHKLRSTPQDRIAPQSDKVLERMLREVLEDRRPNTPAEKKRLVVTIKQCANCQKIFDSPQALAQHRAQAHPTDNHACLSCGENFHSPQALGRHNRSCQPTASTSSAGSTDASKSWSCDLCAFRCEYESDLLYHSFFHTRTGSIGSNELLQCPRCPKRFKMYSLRPHLRTHTKEKIFECAVCQMKFGRRHNLKNHISTMHSQKVIKEKPKRTVKAVPNEEKPKFPCTACGKLLANRISQKHHEQSHALNVERSYPCHVADCTFAGATLVSLRTHLVSHSQGTYKCERSQCKYVGKSELHLKRHLKSVHGTEQDKWYPCDQCEFRGRSKDKLRRHAISHSVEKCHKCPHCSFRCKNIDNLRKHVMKTRKHPGKFMYECKKCSEQRAKEIYNTNSYLEYQRHVATHENK</sequence>
<dbReference type="GO" id="GO:0005634">
    <property type="term" value="C:nucleus"/>
    <property type="evidence" value="ECO:0007669"/>
    <property type="project" value="UniProtKB-SubCell"/>
</dbReference>
<dbReference type="STRING" id="7266.A0A3B0K9Z6"/>
<evidence type="ECO:0000256" key="3">
    <source>
        <dbReference type="ARBA" id="ARBA00022737"/>
    </source>
</evidence>
<organism evidence="11 12">
    <name type="scientific">Drosophila guanche</name>
    <name type="common">Fruit fly</name>
    <dbReference type="NCBI Taxonomy" id="7266"/>
    <lineage>
        <taxon>Eukaryota</taxon>
        <taxon>Metazoa</taxon>
        <taxon>Ecdysozoa</taxon>
        <taxon>Arthropoda</taxon>
        <taxon>Hexapoda</taxon>
        <taxon>Insecta</taxon>
        <taxon>Pterygota</taxon>
        <taxon>Neoptera</taxon>
        <taxon>Endopterygota</taxon>
        <taxon>Diptera</taxon>
        <taxon>Brachycera</taxon>
        <taxon>Muscomorpha</taxon>
        <taxon>Ephydroidea</taxon>
        <taxon>Drosophilidae</taxon>
        <taxon>Drosophila</taxon>
        <taxon>Sophophora</taxon>
    </lineage>
</organism>
<evidence type="ECO:0000256" key="4">
    <source>
        <dbReference type="ARBA" id="ARBA00022771"/>
    </source>
</evidence>
<keyword evidence="5" id="KW-0862">Zinc</keyword>
<keyword evidence="7" id="KW-0539">Nucleus</keyword>
<dbReference type="Gene3D" id="3.30.160.60">
    <property type="entry name" value="Classic Zinc Finger"/>
    <property type="match status" value="5"/>
</dbReference>
<gene>
    <name evidence="11" type="ORF">DGUA_6G020133</name>
</gene>
<dbReference type="AlphaFoldDB" id="A0A3B0K9Z6"/>
<dbReference type="InterPro" id="IPR036236">
    <property type="entry name" value="Znf_C2H2_sf"/>
</dbReference>
<dbReference type="SMART" id="SM00355">
    <property type="entry name" value="ZnF_C2H2"/>
    <property type="match status" value="18"/>
</dbReference>
<dbReference type="SMART" id="SM00451">
    <property type="entry name" value="ZnF_U1"/>
    <property type="match status" value="3"/>
</dbReference>
<reference evidence="12" key="1">
    <citation type="submission" date="2018-01" db="EMBL/GenBank/DDBJ databases">
        <authorList>
            <person name="Alioto T."/>
            <person name="Alioto T."/>
        </authorList>
    </citation>
    <scope>NUCLEOTIDE SEQUENCE [LARGE SCALE GENOMIC DNA]</scope>
</reference>
<feature type="domain" description="C2H2-type" evidence="10">
    <location>
        <begin position="890"/>
        <end position="920"/>
    </location>
</feature>
<dbReference type="InterPro" id="IPR013087">
    <property type="entry name" value="Znf_C2H2_type"/>
</dbReference>
<dbReference type="InterPro" id="IPR003604">
    <property type="entry name" value="Matrin/U1-like-C_Znf_C2H2"/>
</dbReference>
<keyword evidence="12" id="KW-1185">Reference proteome</keyword>
<dbReference type="PROSITE" id="PS50157">
    <property type="entry name" value="ZINC_FINGER_C2H2_2"/>
    <property type="match status" value="7"/>
</dbReference>
<evidence type="ECO:0000256" key="5">
    <source>
        <dbReference type="ARBA" id="ARBA00022833"/>
    </source>
</evidence>
<evidence type="ECO:0000259" key="10">
    <source>
        <dbReference type="PROSITE" id="PS50157"/>
    </source>
</evidence>
<dbReference type="SUPFAM" id="SSF57667">
    <property type="entry name" value="beta-beta-alpha zinc fingers"/>
    <property type="match status" value="3"/>
</dbReference>
<protein>
    <submittedName>
        <fullName evidence="11">Blast:Zinc finger protein 433</fullName>
    </submittedName>
</protein>
<accession>A0A3B0K9Z6</accession>
<evidence type="ECO:0000256" key="7">
    <source>
        <dbReference type="ARBA" id="ARBA00023242"/>
    </source>
</evidence>
<feature type="domain" description="C2H2-type" evidence="10">
    <location>
        <begin position="923"/>
        <end position="950"/>
    </location>
</feature>
<feature type="domain" description="C2H2-type" evidence="10">
    <location>
        <begin position="784"/>
        <end position="812"/>
    </location>
</feature>
<keyword evidence="4 8" id="KW-0863">Zinc-finger</keyword>
<dbReference type="Proteomes" id="UP000268350">
    <property type="component" value="Unassembled WGS sequence"/>
</dbReference>
<evidence type="ECO:0000256" key="9">
    <source>
        <dbReference type="SAM" id="MobiDB-lite"/>
    </source>
</evidence>
<feature type="domain" description="C2H2-type" evidence="10">
    <location>
        <begin position="655"/>
        <end position="683"/>
    </location>
</feature>
<dbReference type="PANTHER" id="PTHR24376">
    <property type="entry name" value="ZINC FINGER PROTEIN"/>
    <property type="match status" value="1"/>
</dbReference>
<comment type="subcellular location">
    <subcellularLocation>
        <location evidence="1">Nucleus</location>
    </subcellularLocation>
</comment>
<feature type="compositionally biased region" description="Acidic residues" evidence="9">
    <location>
        <begin position="198"/>
        <end position="226"/>
    </location>
</feature>
<dbReference type="PANTHER" id="PTHR24376:SF243">
    <property type="entry name" value="C2H2-TYPE DOMAIN-CONTAINING PROTEIN"/>
    <property type="match status" value="1"/>
</dbReference>
<feature type="domain" description="C2H2-type" evidence="10">
    <location>
        <begin position="558"/>
        <end position="586"/>
    </location>
</feature>
<evidence type="ECO:0000256" key="8">
    <source>
        <dbReference type="PROSITE-ProRule" id="PRU00042"/>
    </source>
</evidence>
<feature type="region of interest" description="Disordered" evidence="9">
    <location>
        <begin position="699"/>
        <end position="721"/>
    </location>
</feature>
<evidence type="ECO:0000313" key="12">
    <source>
        <dbReference type="Proteomes" id="UP000268350"/>
    </source>
</evidence>
<keyword evidence="2" id="KW-0479">Metal-binding</keyword>
<dbReference type="EMBL" id="OUUW01000022">
    <property type="protein sequence ID" value="SPP89532.1"/>
    <property type="molecule type" value="Genomic_DNA"/>
</dbReference>
<feature type="region of interest" description="Disordered" evidence="9">
    <location>
        <begin position="189"/>
        <end position="248"/>
    </location>
</feature>
<keyword evidence="3" id="KW-0677">Repeat</keyword>
<dbReference type="PROSITE" id="PS00028">
    <property type="entry name" value="ZINC_FINGER_C2H2_1"/>
    <property type="match status" value="7"/>
</dbReference>
<feature type="domain" description="C2H2-type" evidence="10">
    <location>
        <begin position="831"/>
        <end position="858"/>
    </location>
</feature>
<dbReference type="GO" id="GO:0001228">
    <property type="term" value="F:DNA-binding transcription activator activity, RNA polymerase II-specific"/>
    <property type="evidence" value="ECO:0007669"/>
    <property type="project" value="TreeGrafter"/>
</dbReference>
<keyword evidence="6" id="KW-0238">DNA-binding</keyword>
<dbReference type="OrthoDB" id="30289at2759"/>